<reference evidence="2 3" key="1">
    <citation type="submission" date="2017-02" db="EMBL/GenBank/DDBJ databases">
        <title>Paraburkholderia sophoroidis sp. nov. and Paraburkholderia steynii sp. nov. rhizobial symbionts of the fynbos legume Hypocalyptus sophoroides.</title>
        <authorList>
            <person name="Steenkamp E.T."/>
            <person name="Beukes C.W."/>
            <person name="Van Zyl E."/>
            <person name="Avontuur J."/>
            <person name="Chan W.Y."/>
            <person name="Hassen A."/>
            <person name="Palmer M."/>
            <person name="Mthombeni L."/>
            <person name="Phalane F."/>
            <person name="Sereme K."/>
            <person name="Venter S.N."/>
        </authorList>
    </citation>
    <scope>NUCLEOTIDE SEQUENCE [LARGE SCALE GENOMIC DNA]</scope>
    <source>
        <strain evidence="2 3">HC1.1ba</strain>
    </source>
</reference>
<evidence type="ECO:0000259" key="1">
    <source>
        <dbReference type="Pfam" id="PF13683"/>
    </source>
</evidence>
<evidence type="ECO:0000313" key="3">
    <source>
        <dbReference type="Proteomes" id="UP000294200"/>
    </source>
</evidence>
<feature type="domain" description="Integrase catalytic" evidence="1">
    <location>
        <begin position="21"/>
        <end position="78"/>
    </location>
</feature>
<protein>
    <recommendedName>
        <fullName evidence="1">Integrase catalytic domain-containing protein</fullName>
    </recommendedName>
</protein>
<proteinExistence type="predicted"/>
<dbReference type="SUPFAM" id="SSF53098">
    <property type="entry name" value="Ribonuclease H-like"/>
    <property type="match status" value="1"/>
</dbReference>
<organism evidence="2 3">
    <name type="scientific">Paraburkholderia steynii</name>
    <dbReference type="NCBI Taxonomy" id="1245441"/>
    <lineage>
        <taxon>Bacteria</taxon>
        <taxon>Pseudomonadati</taxon>
        <taxon>Pseudomonadota</taxon>
        <taxon>Betaproteobacteria</taxon>
        <taxon>Burkholderiales</taxon>
        <taxon>Burkholderiaceae</taxon>
        <taxon>Paraburkholderia</taxon>
    </lineage>
</organism>
<dbReference type="GO" id="GO:0015074">
    <property type="term" value="P:DNA integration"/>
    <property type="evidence" value="ECO:0007669"/>
    <property type="project" value="InterPro"/>
</dbReference>
<dbReference type="InterPro" id="IPR001584">
    <property type="entry name" value="Integrase_cat-core"/>
</dbReference>
<name>A0A4R0XCN7_9BURK</name>
<dbReference type="InterPro" id="IPR012337">
    <property type="entry name" value="RNaseH-like_sf"/>
</dbReference>
<keyword evidence="3" id="KW-1185">Reference proteome</keyword>
<gene>
    <name evidence="2" type="ORF">BZM27_46420</name>
</gene>
<dbReference type="EMBL" id="MWML01000352">
    <property type="protein sequence ID" value="TCG03711.1"/>
    <property type="molecule type" value="Genomic_DNA"/>
</dbReference>
<dbReference type="Pfam" id="PF13683">
    <property type="entry name" value="rve_3"/>
    <property type="match status" value="1"/>
</dbReference>
<dbReference type="AlphaFoldDB" id="A0A4R0XCN7"/>
<sequence>MTTPAGHLDDSIGRLGLTVLKSPPRTPTANTICERLIGTNRRECLDWLIPLSGSYLRSILKSRKTHYNRGPPHMSLGSVSLIRRPILHCLPMRIPVNRHI</sequence>
<accession>A0A4R0XCN7</accession>
<comment type="caution">
    <text evidence="2">The sequence shown here is derived from an EMBL/GenBank/DDBJ whole genome shotgun (WGS) entry which is preliminary data.</text>
</comment>
<dbReference type="Proteomes" id="UP000294200">
    <property type="component" value="Unassembled WGS sequence"/>
</dbReference>
<evidence type="ECO:0000313" key="2">
    <source>
        <dbReference type="EMBL" id="TCG03711.1"/>
    </source>
</evidence>